<reference evidence="3 4" key="1">
    <citation type="submission" date="2018-08" db="EMBL/GenBank/DDBJ databases">
        <title>Wenzhouxiangella salilacus sp. nov., a novel bacterium isolated from a saline lake in Xinjiang Province, China.</title>
        <authorList>
            <person name="Han S."/>
        </authorList>
    </citation>
    <scope>NUCLEOTIDE SEQUENCE [LARGE SCALE GENOMIC DNA]</scope>
    <source>
        <strain evidence="3 4">XDB06</strain>
    </source>
</reference>
<evidence type="ECO:0000256" key="1">
    <source>
        <dbReference type="PIRSR" id="PIRSR016487-1"/>
    </source>
</evidence>
<dbReference type="InterPro" id="IPR033469">
    <property type="entry name" value="CYTH-like_dom_sf"/>
</dbReference>
<dbReference type="RefSeq" id="WP_116649744.1">
    <property type="nucleotide sequence ID" value="NZ_QUZK01000016.1"/>
</dbReference>
<dbReference type="Gene3D" id="2.40.320.10">
    <property type="entry name" value="Hypothetical Protein Pfu-838710-001"/>
    <property type="match status" value="1"/>
</dbReference>
<organism evidence="3 4">
    <name type="scientific">Wenzhouxiangella sediminis</name>
    <dbReference type="NCBI Taxonomy" id="1792836"/>
    <lineage>
        <taxon>Bacteria</taxon>
        <taxon>Pseudomonadati</taxon>
        <taxon>Pseudomonadota</taxon>
        <taxon>Gammaproteobacteria</taxon>
        <taxon>Chromatiales</taxon>
        <taxon>Wenzhouxiangellaceae</taxon>
        <taxon>Wenzhouxiangella</taxon>
    </lineage>
</organism>
<feature type="domain" description="CYTH" evidence="2">
    <location>
        <begin position="2"/>
        <end position="149"/>
    </location>
</feature>
<dbReference type="SUPFAM" id="SSF55154">
    <property type="entry name" value="CYTH-like phosphatases"/>
    <property type="match status" value="1"/>
</dbReference>
<gene>
    <name evidence="3" type="ORF">DZC52_03530</name>
</gene>
<dbReference type="EMBL" id="QUZK01000016">
    <property type="protein sequence ID" value="RFF31732.1"/>
    <property type="molecule type" value="Genomic_DNA"/>
</dbReference>
<dbReference type="AlphaFoldDB" id="A0A3E1KB44"/>
<dbReference type="InterPro" id="IPR023577">
    <property type="entry name" value="CYTH_domain"/>
</dbReference>
<dbReference type="PIRSF" id="PIRSF016487">
    <property type="entry name" value="CYTH_UCP016487"/>
    <property type="match status" value="1"/>
</dbReference>
<dbReference type="SMART" id="SM01118">
    <property type="entry name" value="CYTH"/>
    <property type="match status" value="1"/>
</dbReference>
<evidence type="ECO:0000313" key="4">
    <source>
        <dbReference type="Proteomes" id="UP000260351"/>
    </source>
</evidence>
<dbReference type="PROSITE" id="PS51707">
    <property type="entry name" value="CYTH"/>
    <property type="match status" value="1"/>
</dbReference>
<name>A0A3E1KB44_9GAMM</name>
<dbReference type="Proteomes" id="UP000260351">
    <property type="component" value="Unassembled WGS sequence"/>
</dbReference>
<accession>A0A3E1KB44</accession>
<dbReference type="OrthoDB" id="9805588at2"/>
<comment type="caution">
    <text evidence="3">The sequence shown here is derived from an EMBL/GenBank/DDBJ whole genome shotgun (WGS) entry which is preliminary data.</text>
</comment>
<evidence type="ECO:0000259" key="2">
    <source>
        <dbReference type="PROSITE" id="PS51707"/>
    </source>
</evidence>
<evidence type="ECO:0000313" key="3">
    <source>
        <dbReference type="EMBL" id="RFF31732.1"/>
    </source>
</evidence>
<dbReference type="Pfam" id="PF01928">
    <property type="entry name" value="CYTH"/>
    <property type="match status" value="1"/>
</dbReference>
<dbReference type="CDD" id="cd07891">
    <property type="entry name" value="CYTH-like_CthTTM-like_1"/>
    <property type="match status" value="1"/>
</dbReference>
<keyword evidence="4" id="KW-1185">Reference proteome</keyword>
<proteinExistence type="predicted"/>
<feature type="active site" description="Proton acceptor" evidence="1">
    <location>
        <position position="30"/>
    </location>
</feature>
<dbReference type="PANTHER" id="PTHR40114">
    <property type="entry name" value="SLR0698 PROTEIN"/>
    <property type="match status" value="1"/>
</dbReference>
<sequence>MATEIERKFLVVDDAWREQADAGTEMVQGYLAAQEHCTVRVRLAGSGAKLTIKGASAGISRSEYEYDIPEVDARTMLGELCEGTPIVKRRYRVPHAGHVWEVDVFEGANAGLVLAEVELDRADEALERPSWAGEEVSGDHRYYNACLSRYPYASWPA</sequence>
<protein>
    <submittedName>
        <fullName evidence="3">CYTH domain-containing protein</fullName>
    </submittedName>
</protein>
<dbReference type="InterPro" id="IPR012042">
    <property type="entry name" value="NeuTTM/CthTTM-like"/>
</dbReference>
<dbReference type="PANTHER" id="PTHR40114:SF1">
    <property type="entry name" value="SLR0698 PROTEIN"/>
    <property type="match status" value="1"/>
</dbReference>